<dbReference type="PROSITE" id="PS51257">
    <property type="entry name" value="PROKAR_LIPOPROTEIN"/>
    <property type="match status" value="1"/>
</dbReference>
<dbReference type="EMBL" id="CP012898">
    <property type="protein sequence ID" value="ALJ03926.1"/>
    <property type="molecule type" value="Genomic_DNA"/>
</dbReference>
<proteinExistence type="predicted"/>
<name>A0A0N7HY07_9FLAO</name>
<evidence type="ECO:0000313" key="2">
    <source>
        <dbReference type="EMBL" id="ALJ03926.1"/>
    </source>
</evidence>
<dbReference type="Proteomes" id="UP000057981">
    <property type="component" value="Chromosome"/>
</dbReference>
<dbReference type="AlphaFoldDB" id="A0A0N7HY07"/>
<evidence type="ECO:0000313" key="3">
    <source>
        <dbReference type="Proteomes" id="UP000057981"/>
    </source>
</evidence>
<feature type="chain" id="PRO_5006012757" description="DUF4382 domain-containing protein" evidence="1">
    <location>
        <begin position="23"/>
        <end position="183"/>
    </location>
</feature>
<dbReference type="OrthoDB" id="1346821at2"/>
<sequence>MKHIKRFAFAILVILSVSCSSDDDNSGTNNENNITVGASVYEMKTAIVEPASIGQYVYLSVSNKTEAEITAAINGTTINNVDLFSARINALDLTPNRTYNLSEISSLEFVVDGDFIGAEFENGVSQFYLGDGTSDLRVVDGSITVIDYTVDSISLSFSLTRADGKDITGGFEGSYLYLTSGDE</sequence>
<feature type="signal peptide" evidence="1">
    <location>
        <begin position="1"/>
        <end position="22"/>
    </location>
</feature>
<gene>
    <name evidence="2" type="ORF">APS56_01615</name>
</gene>
<protein>
    <recommendedName>
        <fullName evidence="4">DUF4382 domain-containing protein</fullName>
    </recommendedName>
</protein>
<dbReference type="KEGG" id="ahz:APS56_01615"/>
<evidence type="ECO:0000256" key="1">
    <source>
        <dbReference type="SAM" id="SignalP"/>
    </source>
</evidence>
<dbReference type="RefSeq" id="WP_054724144.1">
    <property type="nucleotide sequence ID" value="NZ_CP012898.1"/>
</dbReference>
<evidence type="ECO:0008006" key="4">
    <source>
        <dbReference type="Google" id="ProtNLM"/>
    </source>
</evidence>
<keyword evidence="3" id="KW-1185">Reference proteome</keyword>
<organism evidence="2 3">
    <name type="scientific">Pseudalgibacter alginicilyticus</name>
    <dbReference type="NCBI Taxonomy" id="1736674"/>
    <lineage>
        <taxon>Bacteria</taxon>
        <taxon>Pseudomonadati</taxon>
        <taxon>Bacteroidota</taxon>
        <taxon>Flavobacteriia</taxon>
        <taxon>Flavobacteriales</taxon>
        <taxon>Flavobacteriaceae</taxon>
        <taxon>Pseudalgibacter</taxon>
    </lineage>
</organism>
<keyword evidence="1" id="KW-0732">Signal</keyword>
<accession>A0A0N7HY07</accession>
<reference evidence="2 3" key="1">
    <citation type="submission" date="2015-10" db="EMBL/GenBank/DDBJ databases">
        <authorList>
            <person name="Gilbert D.G."/>
        </authorList>
    </citation>
    <scope>NUCLEOTIDE SEQUENCE [LARGE SCALE GENOMIC DNA]</scope>
    <source>
        <strain evidence="3">HZ-22</strain>
    </source>
</reference>